<dbReference type="InterPro" id="IPR001909">
    <property type="entry name" value="KRAB"/>
</dbReference>
<evidence type="ECO:0000259" key="1">
    <source>
        <dbReference type="PROSITE" id="PS50805"/>
    </source>
</evidence>
<dbReference type="Ensembl" id="ENSCPRT00005015599.1">
    <property type="protein sequence ID" value="ENSCPRP00005013278.1"/>
    <property type="gene ID" value="ENSCPRG00005009393.1"/>
</dbReference>
<reference evidence="2" key="1">
    <citation type="submission" date="2025-08" db="UniProtKB">
        <authorList>
            <consortium name="Ensembl"/>
        </authorList>
    </citation>
    <scope>IDENTIFICATION</scope>
</reference>
<dbReference type="Pfam" id="PF01352">
    <property type="entry name" value="KRAB"/>
    <property type="match status" value="1"/>
</dbReference>
<sequence>LGLLVFENVALHFTRKEWELLEDEDKVLYQDQMLRNYQALVSLGKALVLAFLWKVHQYISPILGHNIKEIGCIGYWPDGADNLADKCQRVHAAAQYLGSEEHSLAVWRAASGW</sequence>
<dbReference type="Proteomes" id="UP000594220">
    <property type="component" value="Unplaced"/>
</dbReference>
<dbReference type="GeneTree" id="ENSGT00950000185037"/>
<accession>A0A7M4EQX6</accession>
<dbReference type="Gene3D" id="6.10.140.140">
    <property type="match status" value="1"/>
</dbReference>
<evidence type="ECO:0000313" key="2">
    <source>
        <dbReference type="Ensembl" id="ENSCPRP00005013278.1"/>
    </source>
</evidence>
<dbReference type="PANTHER" id="PTHR23232">
    <property type="entry name" value="KRAB DOMAIN C2H2 ZINC FINGER"/>
    <property type="match status" value="1"/>
</dbReference>
<proteinExistence type="predicted"/>
<keyword evidence="3" id="KW-1185">Reference proteome</keyword>
<organism evidence="2 3">
    <name type="scientific">Crocodylus porosus</name>
    <name type="common">Saltwater crocodile</name>
    <name type="synonym">Estuarine crocodile</name>
    <dbReference type="NCBI Taxonomy" id="8502"/>
    <lineage>
        <taxon>Eukaryota</taxon>
        <taxon>Metazoa</taxon>
        <taxon>Chordata</taxon>
        <taxon>Craniata</taxon>
        <taxon>Vertebrata</taxon>
        <taxon>Euteleostomi</taxon>
        <taxon>Archelosauria</taxon>
        <taxon>Archosauria</taxon>
        <taxon>Crocodylia</taxon>
        <taxon>Longirostres</taxon>
        <taxon>Crocodylidae</taxon>
        <taxon>Crocodylus</taxon>
    </lineage>
</organism>
<dbReference type="AlphaFoldDB" id="A0A7M4EQX6"/>
<feature type="domain" description="KRAB" evidence="1">
    <location>
        <begin position="4"/>
        <end position="95"/>
    </location>
</feature>
<dbReference type="GO" id="GO:0006355">
    <property type="term" value="P:regulation of DNA-templated transcription"/>
    <property type="evidence" value="ECO:0007669"/>
    <property type="project" value="InterPro"/>
</dbReference>
<evidence type="ECO:0000313" key="3">
    <source>
        <dbReference type="Proteomes" id="UP000594220"/>
    </source>
</evidence>
<protein>
    <recommendedName>
        <fullName evidence="1">KRAB domain-containing protein</fullName>
    </recommendedName>
</protein>
<dbReference type="InterPro" id="IPR050169">
    <property type="entry name" value="Krueppel_C2H2_ZnF"/>
</dbReference>
<dbReference type="PROSITE" id="PS50805">
    <property type="entry name" value="KRAB"/>
    <property type="match status" value="1"/>
</dbReference>
<dbReference type="InterPro" id="IPR036051">
    <property type="entry name" value="KRAB_dom_sf"/>
</dbReference>
<name>A0A7M4EQX6_CROPO</name>
<dbReference type="SMART" id="SM00349">
    <property type="entry name" value="KRAB"/>
    <property type="match status" value="1"/>
</dbReference>
<reference evidence="2" key="2">
    <citation type="submission" date="2025-09" db="UniProtKB">
        <authorList>
            <consortium name="Ensembl"/>
        </authorList>
    </citation>
    <scope>IDENTIFICATION</scope>
</reference>
<dbReference type="SUPFAM" id="SSF109640">
    <property type="entry name" value="KRAB domain (Kruppel-associated box)"/>
    <property type="match status" value="1"/>
</dbReference>
<dbReference type="PANTHER" id="PTHR23232:SF142">
    <property type="entry name" value="GASTRULA ZINC FINGER PROTEIN XLCGF57.1-LIKE-RELATED"/>
    <property type="match status" value="1"/>
</dbReference>